<comment type="caution">
    <text evidence="1">Lacks conserved residue(s) required for the propagation of feature annotation.</text>
</comment>
<keyword evidence="4" id="KW-1185">Reference proteome</keyword>
<evidence type="ECO:0000313" key="4">
    <source>
        <dbReference type="Proteomes" id="UP000887566"/>
    </source>
</evidence>
<organism evidence="4 5">
    <name type="scientific">Plectus sambesii</name>
    <dbReference type="NCBI Taxonomy" id="2011161"/>
    <lineage>
        <taxon>Eukaryota</taxon>
        <taxon>Metazoa</taxon>
        <taxon>Ecdysozoa</taxon>
        <taxon>Nematoda</taxon>
        <taxon>Chromadorea</taxon>
        <taxon>Plectida</taxon>
        <taxon>Plectina</taxon>
        <taxon>Plectoidea</taxon>
        <taxon>Plectidae</taxon>
        <taxon>Plectus</taxon>
    </lineage>
</organism>
<evidence type="ECO:0000259" key="3">
    <source>
        <dbReference type="PROSITE" id="PS51670"/>
    </source>
</evidence>
<accession>A0A914ULF3</accession>
<sequence>MTRSAVLLLCAIFVVSVVYCTNSGHSDHTGAPQVKCADTRNDCRVLLSRNSCNRNVSSMVFNECPKWCNKC</sequence>
<name>A0A914ULF3_9BILA</name>
<keyword evidence="2" id="KW-0732">Signal</keyword>
<proteinExistence type="predicted"/>
<feature type="domain" description="ShKT" evidence="3">
    <location>
        <begin position="36"/>
        <end position="71"/>
    </location>
</feature>
<evidence type="ECO:0000256" key="1">
    <source>
        <dbReference type="PROSITE-ProRule" id="PRU01005"/>
    </source>
</evidence>
<protein>
    <submittedName>
        <fullName evidence="5">ShKT domain-containing protein</fullName>
    </submittedName>
</protein>
<evidence type="ECO:0000313" key="5">
    <source>
        <dbReference type="WBParaSite" id="PSAMB.scaffold1094size36062.g10927.t1"/>
    </source>
</evidence>
<dbReference type="Proteomes" id="UP000887566">
    <property type="component" value="Unplaced"/>
</dbReference>
<dbReference type="PROSITE" id="PS51670">
    <property type="entry name" value="SHKT"/>
    <property type="match status" value="1"/>
</dbReference>
<dbReference type="WBParaSite" id="PSAMB.scaffold1094size36062.g10927.t1">
    <property type="protein sequence ID" value="PSAMB.scaffold1094size36062.g10927.t1"/>
    <property type="gene ID" value="PSAMB.scaffold1094size36062.g10927"/>
</dbReference>
<reference evidence="5" key="1">
    <citation type="submission" date="2022-11" db="UniProtKB">
        <authorList>
            <consortium name="WormBaseParasite"/>
        </authorList>
    </citation>
    <scope>IDENTIFICATION</scope>
</reference>
<dbReference type="InterPro" id="IPR003582">
    <property type="entry name" value="ShKT_dom"/>
</dbReference>
<feature type="signal peptide" evidence="2">
    <location>
        <begin position="1"/>
        <end position="20"/>
    </location>
</feature>
<feature type="chain" id="PRO_5036918132" evidence="2">
    <location>
        <begin position="21"/>
        <end position="71"/>
    </location>
</feature>
<evidence type="ECO:0000256" key="2">
    <source>
        <dbReference type="SAM" id="SignalP"/>
    </source>
</evidence>
<dbReference type="Pfam" id="PF01549">
    <property type="entry name" value="ShK"/>
    <property type="match status" value="1"/>
</dbReference>
<dbReference type="AlphaFoldDB" id="A0A914ULF3"/>